<dbReference type="PANTHER" id="PTHR46534">
    <property type="entry name" value="IGGFC_BINDING DOMAIN-CONTAINING PROTEIN"/>
    <property type="match status" value="1"/>
</dbReference>
<keyword evidence="1" id="KW-1133">Transmembrane helix</keyword>
<evidence type="ECO:0000313" key="4">
    <source>
        <dbReference type="Proteomes" id="UP001208570"/>
    </source>
</evidence>
<proteinExistence type="predicted"/>
<organism evidence="3 4">
    <name type="scientific">Paralvinella palmiformis</name>
    <dbReference type="NCBI Taxonomy" id="53620"/>
    <lineage>
        <taxon>Eukaryota</taxon>
        <taxon>Metazoa</taxon>
        <taxon>Spiralia</taxon>
        <taxon>Lophotrochozoa</taxon>
        <taxon>Annelida</taxon>
        <taxon>Polychaeta</taxon>
        <taxon>Sedentaria</taxon>
        <taxon>Canalipalpata</taxon>
        <taxon>Terebellida</taxon>
        <taxon>Terebelliformia</taxon>
        <taxon>Alvinellidae</taxon>
        <taxon>Paralvinella</taxon>
    </lineage>
</organism>
<keyword evidence="1" id="KW-0472">Membrane</keyword>
<evidence type="ECO:0000259" key="2">
    <source>
        <dbReference type="Pfam" id="PF17517"/>
    </source>
</evidence>
<dbReference type="AlphaFoldDB" id="A0AAD9IU12"/>
<evidence type="ECO:0000313" key="3">
    <source>
        <dbReference type="EMBL" id="KAK2140537.1"/>
    </source>
</evidence>
<dbReference type="Pfam" id="PF17517">
    <property type="entry name" value="IgGFc_binding"/>
    <property type="match status" value="1"/>
</dbReference>
<protein>
    <recommendedName>
        <fullName evidence="2">IgGFc-binding protein N-terminal domain-containing protein</fullName>
    </recommendedName>
</protein>
<accession>A0AAD9IU12</accession>
<evidence type="ECO:0000256" key="1">
    <source>
        <dbReference type="SAM" id="Phobius"/>
    </source>
</evidence>
<keyword evidence="1" id="KW-0812">Transmembrane</keyword>
<dbReference type="PANTHER" id="PTHR46534:SF1">
    <property type="entry name" value="IGGFC-BINDING PROTEIN N-TERMINAL DOMAIN-CONTAINING PROTEIN"/>
    <property type="match status" value="1"/>
</dbReference>
<comment type="caution">
    <text evidence="3">The sequence shown here is derived from an EMBL/GenBank/DDBJ whole genome shotgun (WGS) entry which is preliminary data.</text>
</comment>
<dbReference type="EMBL" id="JAODUP010001322">
    <property type="protein sequence ID" value="KAK2140537.1"/>
    <property type="molecule type" value="Genomic_DNA"/>
</dbReference>
<feature type="transmembrane region" description="Helical" evidence="1">
    <location>
        <begin position="675"/>
        <end position="694"/>
    </location>
</feature>
<reference evidence="3" key="1">
    <citation type="journal article" date="2023" name="Mol. Biol. Evol.">
        <title>Third-Generation Sequencing Reveals the Adaptive Role of the Epigenome in Three Deep-Sea Polychaetes.</title>
        <authorList>
            <person name="Perez M."/>
            <person name="Aroh O."/>
            <person name="Sun Y."/>
            <person name="Lan Y."/>
            <person name="Juniper S.K."/>
            <person name="Young C.R."/>
            <person name="Angers B."/>
            <person name="Qian P.Y."/>
        </authorList>
    </citation>
    <scope>NUCLEOTIDE SEQUENCE</scope>
    <source>
        <strain evidence="3">P08H-3</strain>
    </source>
</reference>
<dbReference type="InterPro" id="IPR035234">
    <property type="entry name" value="IgGFc-bd_N"/>
</dbReference>
<sequence length="696" mass="78953">MFLDRALYVLHFMNMSTDRNAVVNQSIYVSSFSDAKIRVDAPTVGLTDFANLDNSNSPPRTYFKYFTKDIGEPRGEHISRNAIRVVSDGTPIWVQVNKMEQGTTAAYLALPVTKHATEFFIPSYNNRNSRGFHSGFAMAGLEDGICTEVYAVNGDDYRRLHSAHLDSLDVYTVTNDEPNFDYTGYLVNGTKPMAVYGAHECAYIPSDKGFCDGIIEQVPPVVEWGDEFIIAPIAGRGGEAGYEFRVIAREQNTEVKYTRTGEDQKTLTINRGQAFLKEVSVPAHHQLKSAVYIKCSKKCLVVQYNKGAEVDTRTSADRNNGFKPDPFMMIIPPLDHYDKNMKFSTMKHYDRGRPVVSADYISIVSRFDARTGLRLDGRGLTGAWTRVPGKQTYSYYNQRLTPGFHTLTHIDNNEEYMAWVYGHGIKDYMGYGYMTGYKITDEALDDINGRYDVNPLASSTFAPTMRTSSSPWITGNWTDNFSQNDLPKFSIIFWAEFHIPERSSSYSLSQQVCSNGYDSFFREKRLPSMASHLTRNIDTLCGQETVGSVVELSTYRTWLYTEYTRGNLSFALTLIGSPSLTYRKVASCALKLKDYIEDSRHWPSVAGETHVNNRTFLLYLKEYVKNTKCDEVEMGPFNNRIYYRFLNAAGQSWLCNGQTVETYGKRVMASGGQKLSMELTIILMITLTIFVYWMSM</sequence>
<name>A0AAD9IU12_9ANNE</name>
<gene>
    <name evidence="3" type="ORF">LSH36_1322g00035</name>
</gene>
<keyword evidence="4" id="KW-1185">Reference proteome</keyword>
<dbReference type="Proteomes" id="UP001208570">
    <property type="component" value="Unassembled WGS sequence"/>
</dbReference>
<feature type="domain" description="IgGFc-binding protein N-terminal" evidence="2">
    <location>
        <begin position="106"/>
        <end position="422"/>
    </location>
</feature>